<name>A0A1H5Z0L0_9ACTN</name>
<accession>A0A1H5Z0L0</accession>
<dbReference type="RefSeq" id="WP_103885541.1">
    <property type="nucleotide sequence ID" value="NZ_FNVU01000004.1"/>
</dbReference>
<dbReference type="GO" id="GO:0030649">
    <property type="term" value="P:aminoglycoside antibiotic catabolic process"/>
    <property type="evidence" value="ECO:0007669"/>
    <property type="project" value="TreeGrafter"/>
</dbReference>
<dbReference type="AlphaFoldDB" id="A0A1H5Z0L0"/>
<dbReference type="GO" id="GO:0034069">
    <property type="term" value="F:aminoglycoside N-acetyltransferase activity"/>
    <property type="evidence" value="ECO:0007669"/>
    <property type="project" value="TreeGrafter"/>
</dbReference>
<dbReference type="OrthoDB" id="5122062at2"/>
<dbReference type="SUPFAM" id="SSF55729">
    <property type="entry name" value="Acyl-CoA N-acyltransferases (Nat)"/>
    <property type="match status" value="1"/>
</dbReference>
<proteinExistence type="predicted"/>
<evidence type="ECO:0000259" key="1">
    <source>
        <dbReference type="PROSITE" id="PS51186"/>
    </source>
</evidence>
<dbReference type="PROSITE" id="PS51186">
    <property type="entry name" value="GNAT"/>
    <property type="match status" value="1"/>
</dbReference>
<dbReference type="PANTHER" id="PTHR37817:SF1">
    <property type="entry name" value="N-ACETYLTRANSFERASE EIS"/>
    <property type="match status" value="1"/>
</dbReference>
<dbReference type="EMBL" id="FNVU01000004">
    <property type="protein sequence ID" value="SEG30129.1"/>
    <property type="molecule type" value="Genomic_DNA"/>
</dbReference>
<evidence type="ECO:0000313" key="3">
    <source>
        <dbReference type="Proteomes" id="UP000236754"/>
    </source>
</evidence>
<dbReference type="CDD" id="cd04301">
    <property type="entry name" value="NAT_SF"/>
    <property type="match status" value="1"/>
</dbReference>
<feature type="domain" description="N-acetyltransferase" evidence="1">
    <location>
        <begin position="16"/>
        <end position="160"/>
    </location>
</feature>
<keyword evidence="2" id="KW-0808">Transferase</keyword>
<dbReference type="Pfam" id="PF13527">
    <property type="entry name" value="Acetyltransf_9"/>
    <property type="match status" value="1"/>
</dbReference>
<dbReference type="Proteomes" id="UP000236754">
    <property type="component" value="Unassembled WGS sequence"/>
</dbReference>
<gene>
    <name evidence="2" type="ORF">SAMN05216223_104257</name>
</gene>
<dbReference type="InterPro" id="IPR051554">
    <property type="entry name" value="Acetyltransferase_Eis"/>
</dbReference>
<dbReference type="Gene3D" id="3.40.630.30">
    <property type="match status" value="1"/>
</dbReference>
<sequence length="184" mass="19321">MADNTPSASSSAPVAVRLPSYTRTEQQSILGDGADPFGVAGTGLSWRGKDEHFGVLLGERLVAHAGLVALDTTVGEVATPVIGVGGVAVAPDVRGRGLARLVLDAALAHARTMGSPPARHALLFCRPPLVPMYRRLGWHPLDTDVLVEQPEARVVTMPLATMVMPLREGASWPAGPVRLLSLPM</sequence>
<reference evidence="2 3" key="1">
    <citation type="submission" date="2016-10" db="EMBL/GenBank/DDBJ databases">
        <authorList>
            <person name="de Groot N.N."/>
        </authorList>
    </citation>
    <scope>NUCLEOTIDE SEQUENCE [LARGE SCALE GENOMIC DNA]</scope>
    <source>
        <strain evidence="2 3">CGMCC 4.2023</strain>
    </source>
</reference>
<organism evidence="2 3">
    <name type="scientific">Actinacidiphila yanglinensis</name>
    <dbReference type="NCBI Taxonomy" id="310779"/>
    <lineage>
        <taxon>Bacteria</taxon>
        <taxon>Bacillati</taxon>
        <taxon>Actinomycetota</taxon>
        <taxon>Actinomycetes</taxon>
        <taxon>Kitasatosporales</taxon>
        <taxon>Streptomycetaceae</taxon>
        <taxon>Actinacidiphila</taxon>
    </lineage>
</organism>
<dbReference type="InterPro" id="IPR016181">
    <property type="entry name" value="Acyl_CoA_acyltransferase"/>
</dbReference>
<protein>
    <submittedName>
        <fullName evidence="2">Acetyltransferase (GNAT) domain-containing protein</fullName>
    </submittedName>
</protein>
<keyword evidence="3" id="KW-1185">Reference proteome</keyword>
<dbReference type="InterPro" id="IPR000182">
    <property type="entry name" value="GNAT_dom"/>
</dbReference>
<evidence type="ECO:0000313" key="2">
    <source>
        <dbReference type="EMBL" id="SEG30129.1"/>
    </source>
</evidence>
<dbReference type="PANTHER" id="PTHR37817">
    <property type="entry name" value="N-ACETYLTRANSFERASE EIS"/>
    <property type="match status" value="1"/>
</dbReference>